<feature type="region of interest" description="Disordered" evidence="1">
    <location>
        <begin position="263"/>
        <end position="351"/>
    </location>
</feature>
<evidence type="ECO:0000256" key="1">
    <source>
        <dbReference type="SAM" id="MobiDB-lite"/>
    </source>
</evidence>
<dbReference type="CDD" id="cd18727">
    <property type="entry name" value="PIN_Swt1-like"/>
    <property type="match status" value="1"/>
</dbReference>
<dbReference type="Gene3D" id="3.40.50.1010">
    <property type="entry name" value="5'-nuclease"/>
    <property type="match status" value="1"/>
</dbReference>
<dbReference type="GO" id="GO:0004540">
    <property type="term" value="F:RNA nuclease activity"/>
    <property type="evidence" value="ECO:0007669"/>
    <property type="project" value="UniProtKB-ARBA"/>
</dbReference>
<dbReference type="InterPro" id="IPR052626">
    <property type="entry name" value="SWT1_Regulator"/>
</dbReference>
<keyword evidence="4" id="KW-1185">Reference proteome</keyword>
<proteinExistence type="predicted"/>
<sequence length="584" mass="64479">MPAYADLIPQPARASSSNEPVLVTLTLGPHDLEEVLMEVEEILPPAEEVLDAVQNLRRRDELVEEEMIPWWESEGSQGDGKAKEGTVIVLDTNVLLRHLSLLQSFVILLQQHHQVTEASPPTLLIPHIVISELDGLKNSTRLADAHDSRTRASISTLARRATSWILSLISTSNPPPVRGQRKDETLLPRDATGRQVGAENNDALVLDAALWHLKDGGKAVLLTEDKNLCLRARIEGVEEAFGVKDGEDERGLLEKVDAEFARRLKERSGSQTGVASEEPHSPTRRRQGSAASSTPRRPRIDRSTSVRSPPPPQAPSHPRSTATPIPLSSSNHHLDSMELEPPADAPPLTSPPLAPTLKPIFAPSDVFFNLSEILTSFIAARLYRQVFEKLQTDRPREQARWMEELGDWRYWNAGECVTALREWWAEGGLEDVCRRGLEREPEPKGEARPPKPKPAPPSIRGTQSSRWASTPPPSRRSPSPPPAPPPLSPRASHRPRLPPSKRVVALHSFLSSLQASLLTPAAQTNNWSAPRWEVLIEGIGELLIALLGGWFDGEVEGSVRAVVREWEGQLRGVGVQVELDDVRL</sequence>
<feature type="compositionally biased region" description="Pro residues" evidence="1">
    <location>
        <begin position="470"/>
        <end position="488"/>
    </location>
</feature>
<feature type="compositionally biased region" description="Polar residues" evidence="1">
    <location>
        <begin position="321"/>
        <end position="331"/>
    </location>
</feature>
<dbReference type="PANTHER" id="PTHR16161:SF0">
    <property type="entry name" value="TRANSCRIPTIONAL PROTEIN SWT1"/>
    <property type="match status" value="1"/>
</dbReference>
<dbReference type="InParanoid" id="A0A1Y2F9B9"/>
<dbReference type="SUPFAM" id="SSF88723">
    <property type="entry name" value="PIN domain-like"/>
    <property type="match status" value="1"/>
</dbReference>
<comment type="caution">
    <text evidence="3">The sequence shown here is derived from an EMBL/GenBank/DDBJ whole genome shotgun (WGS) entry which is preliminary data.</text>
</comment>
<organism evidence="3 4">
    <name type="scientific">Leucosporidium creatinivorum</name>
    <dbReference type="NCBI Taxonomy" id="106004"/>
    <lineage>
        <taxon>Eukaryota</taxon>
        <taxon>Fungi</taxon>
        <taxon>Dikarya</taxon>
        <taxon>Basidiomycota</taxon>
        <taxon>Pucciniomycotina</taxon>
        <taxon>Microbotryomycetes</taxon>
        <taxon>Leucosporidiales</taxon>
        <taxon>Leucosporidium</taxon>
    </lineage>
</organism>
<dbReference type="OrthoDB" id="2017974at2759"/>
<dbReference type="Pfam" id="PF13638">
    <property type="entry name" value="PIN_4"/>
    <property type="match status" value="1"/>
</dbReference>
<dbReference type="Proteomes" id="UP000193467">
    <property type="component" value="Unassembled WGS sequence"/>
</dbReference>
<feature type="compositionally biased region" description="Basic and acidic residues" evidence="1">
    <location>
        <begin position="438"/>
        <end position="449"/>
    </location>
</feature>
<evidence type="ECO:0000313" key="4">
    <source>
        <dbReference type="Proteomes" id="UP000193467"/>
    </source>
</evidence>
<dbReference type="InterPro" id="IPR002716">
    <property type="entry name" value="PIN_dom"/>
</dbReference>
<evidence type="ECO:0000313" key="3">
    <source>
        <dbReference type="EMBL" id="ORY80227.1"/>
    </source>
</evidence>
<dbReference type="GO" id="GO:0005634">
    <property type="term" value="C:nucleus"/>
    <property type="evidence" value="ECO:0007669"/>
    <property type="project" value="TreeGrafter"/>
</dbReference>
<protein>
    <submittedName>
        <fullName evidence="3">PIN domain-domain-containing protein</fullName>
    </submittedName>
</protein>
<accession>A0A1Y2F9B9</accession>
<dbReference type="STRING" id="106004.A0A1Y2F9B9"/>
<name>A0A1Y2F9B9_9BASI</name>
<dbReference type="InterPro" id="IPR029060">
    <property type="entry name" value="PIN-like_dom_sf"/>
</dbReference>
<dbReference type="PANTHER" id="PTHR16161">
    <property type="entry name" value="TRANSCRIPTIONAL PROTEIN SWT1"/>
    <property type="match status" value="1"/>
</dbReference>
<dbReference type="EMBL" id="MCGR01000025">
    <property type="protein sequence ID" value="ORY80227.1"/>
    <property type="molecule type" value="Genomic_DNA"/>
</dbReference>
<feature type="domain" description="PIN" evidence="2">
    <location>
        <begin position="86"/>
        <end position="230"/>
    </location>
</feature>
<reference evidence="3 4" key="1">
    <citation type="submission" date="2016-07" db="EMBL/GenBank/DDBJ databases">
        <title>Pervasive Adenine N6-methylation of Active Genes in Fungi.</title>
        <authorList>
            <consortium name="DOE Joint Genome Institute"/>
            <person name="Mondo S.J."/>
            <person name="Dannebaum R.O."/>
            <person name="Kuo R.C."/>
            <person name="Labutti K."/>
            <person name="Haridas S."/>
            <person name="Kuo A."/>
            <person name="Salamov A."/>
            <person name="Ahrendt S.R."/>
            <person name="Lipzen A."/>
            <person name="Sullivan W."/>
            <person name="Andreopoulos W.B."/>
            <person name="Clum A."/>
            <person name="Lindquist E."/>
            <person name="Daum C."/>
            <person name="Ramamoorthy G.K."/>
            <person name="Gryganskyi A."/>
            <person name="Culley D."/>
            <person name="Magnuson J.K."/>
            <person name="James T.Y."/>
            <person name="O'Malley M.A."/>
            <person name="Stajich J.E."/>
            <person name="Spatafora J.W."/>
            <person name="Visel A."/>
            <person name="Grigoriev I.V."/>
        </authorList>
    </citation>
    <scope>NUCLEOTIDE SEQUENCE [LARGE SCALE GENOMIC DNA]</scope>
    <source>
        <strain evidence="3 4">62-1032</strain>
    </source>
</reference>
<gene>
    <name evidence="3" type="ORF">BCR35DRAFT_304407</name>
</gene>
<dbReference type="AlphaFoldDB" id="A0A1Y2F9B9"/>
<feature type="region of interest" description="Disordered" evidence="1">
    <location>
        <begin position="438"/>
        <end position="497"/>
    </location>
</feature>
<evidence type="ECO:0000259" key="2">
    <source>
        <dbReference type="SMART" id="SM00670"/>
    </source>
</evidence>
<dbReference type="SMART" id="SM00670">
    <property type="entry name" value="PINc"/>
    <property type="match status" value="1"/>
</dbReference>